<proteinExistence type="predicted"/>
<name>A0A1H0IL75_9SPHI</name>
<dbReference type="Gene3D" id="2.60.40.1120">
    <property type="entry name" value="Carboxypeptidase-like, regulatory domain"/>
    <property type="match status" value="1"/>
</dbReference>
<organism evidence="2 3">
    <name type="scientific">Pedobacter steynii</name>
    <dbReference type="NCBI Taxonomy" id="430522"/>
    <lineage>
        <taxon>Bacteria</taxon>
        <taxon>Pseudomonadati</taxon>
        <taxon>Bacteroidota</taxon>
        <taxon>Sphingobacteriia</taxon>
        <taxon>Sphingobacteriales</taxon>
        <taxon>Sphingobacteriaceae</taxon>
        <taxon>Pedobacter</taxon>
    </lineage>
</organism>
<evidence type="ECO:0000313" key="3">
    <source>
        <dbReference type="Proteomes" id="UP000183200"/>
    </source>
</evidence>
<reference evidence="3" key="1">
    <citation type="submission" date="2016-10" db="EMBL/GenBank/DDBJ databases">
        <authorList>
            <person name="Varghese N."/>
            <person name="Submissions S."/>
        </authorList>
    </citation>
    <scope>NUCLEOTIDE SEQUENCE [LARGE SCALE GENOMIC DNA]</scope>
    <source>
        <strain evidence="3">DSM 19110</strain>
    </source>
</reference>
<dbReference type="SUPFAM" id="SSF49464">
    <property type="entry name" value="Carboxypeptidase regulatory domain-like"/>
    <property type="match status" value="1"/>
</dbReference>
<feature type="chain" id="PRO_5010346918" evidence="1">
    <location>
        <begin position="28"/>
        <end position="422"/>
    </location>
</feature>
<dbReference type="Pfam" id="PF13715">
    <property type="entry name" value="CarbopepD_reg_2"/>
    <property type="match status" value="1"/>
</dbReference>
<dbReference type="EMBL" id="FNGY01000013">
    <property type="protein sequence ID" value="SDO32187.1"/>
    <property type="molecule type" value="Genomic_DNA"/>
</dbReference>
<sequence>MIGYISQMMKWYSCCVLLLFFSFNSFGQNLFSISGTVKDGEGKPLPGAGIYLSGYKAATVSDGNGQFILSNVAVGNYEVLIQMMGYLPLSKNVLVSDKSVKIEVILKENTIQLKEVVIKADPNRARYLEMFKEHFIGKTPNSEKCKILNPQVIQTEYDKERKILRVTANEFLLIENKSLGYRIKYLLEYFERDFSANVVFYAGHPSFEELPASSSKRKSWLKKREIAYFGSSTHFFRSLYQNTTKTEGFIIHKMRSVANRNRLPDSLINASIKRLYKPGNTIVRIGPGFTSPLNDSISYWLKQRAVSKSLNVLDRSEILTDTLATQLYKEVKTMNFDGDLYIVNTRENETEDYTAFSGHSVARPLDIPNYQISTLHILKGPIHFYPNGGVFNPKSVLLGGFWAYEKIADMVPMDYIPNVKEE</sequence>
<dbReference type="STRING" id="430522.BFS30_14530"/>
<feature type="signal peptide" evidence="1">
    <location>
        <begin position="1"/>
        <end position="27"/>
    </location>
</feature>
<accession>A0A1H0IL75</accession>
<dbReference type="AlphaFoldDB" id="A0A1H0IL75"/>
<dbReference type="RefSeq" id="WP_245723951.1">
    <property type="nucleotide sequence ID" value="NZ_FNGY01000013.1"/>
</dbReference>
<gene>
    <name evidence="2" type="ORF">SAMN05421820_113193</name>
</gene>
<evidence type="ECO:0000256" key="1">
    <source>
        <dbReference type="SAM" id="SignalP"/>
    </source>
</evidence>
<dbReference type="Proteomes" id="UP000183200">
    <property type="component" value="Unassembled WGS sequence"/>
</dbReference>
<protein>
    <submittedName>
        <fullName evidence="2">CarboxypepD_reg-like domain-containing protein</fullName>
    </submittedName>
</protein>
<dbReference type="InterPro" id="IPR008969">
    <property type="entry name" value="CarboxyPept-like_regulatory"/>
</dbReference>
<keyword evidence="3" id="KW-1185">Reference proteome</keyword>
<evidence type="ECO:0000313" key="2">
    <source>
        <dbReference type="EMBL" id="SDO32187.1"/>
    </source>
</evidence>
<keyword evidence="1" id="KW-0732">Signal</keyword>